<reference evidence="2 3" key="1">
    <citation type="submission" date="2018-07" db="EMBL/GenBank/DDBJ databases">
        <title>Leeuwenhoekiella genomics.</title>
        <authorList>
            <person name="Tahon G."/>
            <person name="Willems A."/>
        </authorList>
    </citation>
    <scope>NUCLEOTIDE SEQUENCE [LARGE SCALE GENOMIC DNA]</scope>
    <source>
        <strain evidence="2 3">R-50232</strain>
    </source>
</reference>
<dbReference type="Proteomes" id="UP000289821">
    <property type="component" value="Unassembled WGS sequence"/>
</dbReference>
<dbReference type="EMBL" id="QOVI01000001">
    <property type="protein sequence ID" value="RXG18340.1"/>
    <property type="molecule type" value="Genomic_DNA"/>
</dbReference>
<protein>
    <submittedName>
        <fullName evidence="2">Uncharacterized protein</fullName>
    </submittedName>
</protein>
<evidence type="ECO:0000313" key="2">
    <source>
        <dbReference type="EMBL" id="RXG18340.1"/>
    </source>
</evidence>
<keyword evidence="3" id="KW-1185">Reference proteome</keyword>
<accession>A0A4Q0NZE7</accession>
<feature type="compositionally biased region" description="Polar residues" evidence="1">
    <location>
        <begin position="29"/>
        <end position="42"/>
    </location>
</feature>
<gene>
    <name evidence="2" type="ORF">DSM04_101533</name>
</gene>
<organism evidence="2 3">
    <name type="scientific">Leeuwenhoekiella aestuarii</name>
    <dbReference type="NCBI Taxonomy" id="2249426"/>
    <lineage>
        <taxon>Bacteria</taxon>
        <taxon>Pseudomonadati</taxon>
        <taxon>Bacteroidota</taxon>
        <taxon>Flavobacteriia</taxon>
        <taxon>Flavobacteriales</taxon>
        <taxon>Flavobacteriaceae</taxon>
        <taxon>Leeuwenhoekiella</taxon>
    </lineage>
</organism>
<feature type="region of interest" description="Disordered" evidence="1">
    <location>
        <begin position="27"/>
        <end position="56"/>
    </location>
</feature>
<evidence type="ECO:0000313" key="3">
    <source>
        <dbReference type="Proteomes" id="UP000289821"/>
    </source>
</evidence>
<comment type="caution">
    <text evidence="2">The sequence shown here is derived from an EMBL/GenBank/DDBJ whole genome shotgun (WGS) entry which is preliminary data.</text>
</comment>
<name>A0A4Q0NZE7_9FLAO</name>
<proteinExistence type="predicted"/>
<evidence type="ECO:0000256" key="1">
    <source>
        <dbReference type="SAM" id="MobiDB-lite"/>
    </source>
</evidence>
<dbReference type="AlphaFoldDB" id="A0A4Q0NZE7"/>
<sequence>MAMARIKSPLYIKMYLGPYETIVVERSSAPGNGKSTRGTNGLPNGYRLSDPLEGNP</sequence>